<evidence type="ECO:0000256" key="3">
    <source>
        <dbReference type="ARBA" id="ARBA00022603"/>
    </source>
</evidence>
<feature type="domain" description="DNA methylase N-4/N-6" evidence="7">
    <location>
        <begin position="40"/>
        <end position="183"/>
    </location>
</feature>
<dbReference type="Gene3D" id="3.40.50.150">
    <property type="entry name" value="Vaccinia Virus protein VP39"/>
    <property type="match status" value="1"/>
</dbReference>
<proteinExistence type="inferred from homology"/>
<dbReference type="PRINTS" id="PR00506">
    <property type="entry name" value="D21N6MTFRASE"/>
</dbReference>
<dbReference type="Pfam" id="PF01555">
    <property type="entry name" value="N6_N4_Mtase"/>
    <property type="match status" value="1"/>
</dbReference>
<dbReference type="GO" id="GO:0032259">
    <property type="term" value="P:methylation"/>
    <property type="evidence" value="ECO:0007669"/>
    <property type="project" value="UniProtKB-KW"/>
</dbReference>
<dbReference type="GO" id="GO:0009007">
    <property type="term" value="F:site-specific DNA-methyltransferase (adenine-specific) activity"/>
    <property type="evidence" value="ECO:0007669"/>
    <property type="project" value="UniProtKB-EC"/>
</dbReference>
<dbReference type="InterPro" id="IPR002052">
    <property type="entry name" value="DNA_methylase_N6_adenine_CS"/>
</dbReference>
<dbReference type="InterPro" id="IPR002295">
    <property type="entry name" value="N4/N6-MTase_EcoPI_Mod-like"/>
</dbReference>
<name>A0A2X1QLY6_HAEIF</name>
<dbReference type="AlphaFoldDB" id="A0A2X1QLY6"/>
<dbReference type="Proteomes" id="UP000249936">
    <property type="component" value="Unassembled WGS sequence"/>
</dbReference>
<evidence type="ECO:0000256" key="1">
    <source>
        <dbReference type="ARBA" id="ARBA00006594"/>
    </source>
</evidence>
<gene>
    <name evidence="8" type="ORF">NCTC11872_00899</name>
</gene>
<evidence type="ECO:0000313" key="9">
    <source>
        <dbReference type="Proteomes" id="UP000249936"/>
    </source>
</evidence>
<dbReference type="EMBL" id="UASK01000005">
    <property type="protein sequence ID" value="SPX41302.1"/>
    <property type="molecule type" value="Genomic_DNA"/>
</dbReference>
<keyword evidence="5" id="KW-0949">S-adenosyl-L-methionine</keyword>
<evidence type="ECO:0000256" key="6">
    <source>
        <dbReference type="ARBA" id="ARBA00047942"/>
    </source>
</evidence>
<evidence type="ECO:0000256" key="5">
    <source>
        <dbReference type="ARBA" id="ARBA00022691"/>
    </source>
</evidence>
<evidence type="ECO:0000256" key="4">
    <source>
        <dbReference type="ARBA" id="ARBA00022679"/>
    </source>
</evidence>
<dbReference type="SUPFAM" id="SSF53335">
    <property type="entry name" value="S-adenosyl-L-methionine-dependent methyltransferases"/>
    <property type="match status" value="1"/>
</dbReference>
<evidence type="ECO:0000259" key="7">
    <source>
        <dbReference type="Pfam" id="PF01555"/>
    </source>
</evidence>
<protein>
    <recommendedName>
        <fullName evidence="2">site-specific DNA-methyltransferase (adenine-specific)</fullName>
        <ecNumber evidence="2">2.1.1.72</ecNumber>
    </recommendedName>
</protein>
<comment type="similarity">
    <text evidence="1">Belongs to the N(4)/N(6)-methyltransferase family.</text>
</comment>
<accession>A0A2X1QLY6</accession>
<dbReference type="GO" id="GO:0008170">
    <property type="term" value="F:N-methyltransferase activity"/>
    <property type="evidence" value="ECO:0007669"/>
    <property type="project" value="InterPro"/>
</dbReference>
<dbReference type="PROSITE" id="PS00092">
    <property type="entry name" value="N6_MTASE"/>
    <property type="match status" value="1"/>
</dbReference>
<dbReference type="InterPro" id="IPR002941">
    <property type="entry name" value="DNA_methylase_N4/N6"/>
</dbReference>
<evidence type="ECO:0000256" key="2">
    <source>
        <dbReference type="ARBA" id="ARBA00011900"/>
    </source>
</evidence>
<dbReference type="GO" id="GO:0003677">
    <property type="term" value="F:DNA binding"/>
    <property type="evidence" value="ECO:0007669"/>
    <property type="project" value="InterPro"/>
</dbReference>
<reference evidence="8 9" key="1">
    <citation type="submission" date="2018-06" db="EMBL/GenBank/DDBJ databases">
        <authorList>
            <consortium name="Pathogen Informatics"/>
            <person name="Doyle S."/>
        </authorList>
    </citation>
    <scope>NUCLEOTIDE SEQUENCE [LARGE SCALE GENOMIC DNA]</scope>
    <source>
        <strain evidence="8 9">NCTC11872</strain>
    </source>
</reference>
<keyword evidence="3 8" id="KW-0489">Methyltransferase</keyword>
<dbReference type="InterPro" id="IPR029063">
    <property type="entry name" value="SAM-dependent_MTases_sf"/>
</dbReference>
<comment type="catalytic activity">
    <reaction evidence="6">
        <text>a 2'-deoxyadenosine in DNA + S-adenosyl-L-methionine = an N(6)-methyl-2'-deoxyadenosine in DNA + S-adenosyl-L-homocysteine + H(+)</text>
        <dbReference type="Rhea" id="RHEA:15197"/>
        <dbReference type="Rhea" id="RHEA-COMP:12418"/>
        <dbReference type="Rhea" id="RHEA-COMP:12419"/>
        <dbReference type="ChEBI" id="CHEBI:15378"/>
        <dbReference type="ChEBI" id="CHEBI:57856"/>
        <dbReference type="ChEBI" id="CHEBI:59789"/>
        <dbReference type="ChEBI" id="CHEBI:90615"/>
        <dbReference type="ChEBI" id="CHEBI:90616"/>
        <dbReference type="EC" id="2.1.1.72"/>
    </reaction>
</comment>
<organism evidence="8 9">
    <name type="scientific">Haemophilus influenzae</name>
    <dbReference type="NCBI Taxonomy" id="727"/>
    <lineage>
        <taxon>Bacteria</taxon>
        <taxon>Pseudomonadati</taxon>
        <taxon>Pseudomonadota</taxon>
        <taxon>Gammaproteobacteria</taxon>
        <taxon>Pasteurellales</taxon>
        <taxon>Pasteurellaceae</taxon>
        <taxon>Haemophilus</taxon>
    </lineage>
</organism>
<keyword evidence="4 8" id="KW-0808">Transferase</keyword>
<evidence type="ECO:0000313" key="8">
    <source>
        <dbReference type="EMBL" id="SPX41302.1"/>
    </source>
</evidence>
<dbReference type="EC" id="2.1.1.72" evidence="2"/>
<sequence length="248" mass="28842">MAEDIEHNQKTENQNSENVLIQGDNLEVLKHLKHAYKNQIKMIYIDPPYNTGSDGFVYQDDRKFTPQQLVELGMDLEEAERVLEFTAKKSNSHSAWLTFMYPRLYIARELLRDDGVIFISIDDNEQAQLKILCDEVFGEENFVAEFVWKSRQNKDNRNITGASIDHEYIFCYSKTNLYKALRGAERDTSQYSNPDNDPRGNWASGNMVGLLPEDQRPNCHYDLINPKTGINYGKPKLGWRYDKIQCND</sequence>